<dbReference type="EMBL" id="HBEO01031379">
    <property type="protein sequence ID" value="CAD8503980.1"/>
    <property type="molecule type" value="Transcribed_RNA"/>
</dbReference>
<dbReference type="InterPro" id="IPR017441">
    <property type="entry name" value="Protein_kinase_ATP_BS"/>
</dbReference>
<dbReference type="InterPro" id="IPR000961">
    <property type="entry name" value="AGC-kinase_C"/>
</dbReference>
<keyword evidence="6 7" id="KW-0067">ATP-binding</keyword>
<keyword evidence="1" id="KW-0723">Serine/threonine-protein kinase</keyword>
<dbReference type="SUPFAM" id="SSF56112">
    <property type="entry name" value="Protein kinase-like (PK-like)"/>
    <property type="match status" value="1"/>
</dbReference>
<dbReference type="GO" id="GO:0004674">
    <property type="term" value="F:protein serine/threonine kinase activity"/>
    <property type="evidence" value="ECO:0007669"/>
    <property type="project" value="UniProtKB-KW"/>
</dbReference>
<proteinExistence type="predicted"/>
<organism evidence="11">
    <name type="scientific">Hanusia phi</name>
    <dbReference type="NCBI Taxonomy" id="3032"/>
    <lineage>
        <taxon>Eukaryota</taxon>
        <taxon>Cryptophyceae</taxon>
        <taxon>Pyrenomonadales</taxon>
        <taxon>Geminigeraceae</taxon>
        <taxon>Hanusia</taxon>
    </lineage>
</organism>
<dbReference type="Gene3D" id="3.30.200.20">
    <property type="entry name" value="Phosphorylase Kinase, domain 1"/>
    <property type="match status" value="1"/>
</dbReference>
<dbReference type="SMART" id="SM00133">
    <property type="entry name" value="S_TK_X"/>
    <property type="match status" value="1"/>
</dbReference>
<reference evidence="11" key="1">
    <citation type="submission" date="2021-01" db="EMBL/GenBank/DDBJ databases">
        <authorList>
            <person name="Corre E."/>
            <person name="Pelletier E."/>
            <person name="Niang G."/>
            <person name="Scheremetjew M."/>
            <person name="Finn R."/>
            <person name="Kale V."/>
            <person name="Holt S."/>
            <person name="Cochrane G."/>
            <person name="Meng A."/>
            <person name="Brown T."/>
            <person name="Cohen L."/>
        </authorList>
    </citation>
    <scope>NUCLEOTIDE SEQUENCE</scope>
    <source>
        <strain evidence="11">CCMP325</strain>
    </source>
</reference>
<evidence type="ECO:0000256" key="5">
    <source>
        <dbReference type="ARBA" id="ARBA00022777"/>
    </source>
</evidence>
<sequence>MGNANGKNGEGSAGSSSGDYSHPYSISQQDSDSNYVRPKTTSVPVPVADKAKGSQVSKGAREFGNGISEEANKAITLVEPQGNSEGAGKYSLQDFEPMKVIGNGCFGKVMMVKCKKNGKIYAMKTIKKAHVVKNNKVRHTLAERNIMQKINHPFVMKLHYAFQNNGKLYMVMDYLNGGDIFYHLSVSRRFPEERSKFYAAEVLMALECLHEHGFIYRDLKPENVLTDSEGHIRLTDFGLSKENFEEGMSMNTFVGTTEYLAPEVLKQKGYGKEVDWWSLGVLIFEMLTGCPPFYSKNRQMTFRMILSAELNVPEWLSPSAKAIIRELLVRDPSARLGSGTRGAADIKRHAFFSSIDFPALYRKEVSPPFTPAPLAIDDTSHFDVRFTTKPAEDSPTASPEEPAAFDNFSYQSPTYARLHGMGSLSGKSSFMGTYGSQKGSYMRSNMGKVPGSGPGLGSLPRINSEQDFLEPLDYETVVHPGALASDVTAEETETPAEGKGEEAGQEEGGQTATDLKDDDFAVDSEEVEGEEGMYNNLGSSLIESSLEGKSPRWRQHDSQQQAKNGLPISDDDVAEVDEEEEGEEAAVPATETKPPSAVPGAVLQFGLDE</sequence>
<dbReference type="PROSITE" id="PS51285">
    <property type="entry name" value="AGC_KINASE_CTER"/>
    <property type="match status" value="1"/>
</dbReference>
<dbReference type="CDD" id="cd05123">
    <property type="entry name" value="STKc_AGC"/>
    <property type="match status" value="1"/>
</dbReference>
<feature type="compositionally biased region" description="Low complexity" evidence="8">
    <location>
        <begin position="537"/>
        <end position="548"/>
    </location>
</feature>
<dbReference type="PROSITE" id="PS50011">
    <property type="entry name" value="PROTEIN_KINASE_DOM"/>
    <property type="match status" value="1"/>
</dbReference>
<dbReference type="InterPro" id="IPR011009">
    <property type="entry name" value="Kinase-like_dom_sf"/>
</dbReference>
<evidence type="ECO:0000256" key="3">
    <source>
        <dbReference type="ARBA" id="ARBA00022679"/>
    </source>
</evidence>
<evidence type="ECO:0000256" key="6">
    <source>
        <dbReference type="ARBA" id="ARBA00022840"/>
    </source>
</evidence>
<evidence type="ECO:0000259" key="10">
    <source>
        <dbReference type="PROSITE" id="PS51285"/>
    </source>
</evidence>
<evidence type="ECO:0000256" key="8">
    <source>
        <dbReference type="SAM" id="MobiDB-lite"/>
    </source>
</evidence>
<dbReference type="SMART" id="SM00220">
    <property type="entry name" value="S_TKc"/>
    <property type="match status" value="1"/>
</dbReference>
<evidence type="ECO:0000256" key="1">
    <source>
        <dbReference type="ARBA" id="ARBA00022527"/>
    </source>
</evidence>
<evidence type="ECO:0000256" key="4">
    <source>
        <dbReference type="ARBA" id="ARBA00022741"/>
    </source>
</evidence>
<dbReference type="FunFam" id="3.30.200.20:FF:000537">
    <property type="entry name" value="Non-specific serine/threonine protein kinase"/>
    <property type="match status" value="1"/>
</dbReference>
<feature type="domain" description="AGC-kinase C-terminal" evidence="10">
    <location>
        <begin position="353"/>
        <end position="420"/>
    </location>
</feature>
<feature type="region of interest" description="Disordered" evidence="8">
    <location>
        <begin position="484"/>
        <end position="599"/>
    </location>
</feature>
<dbReference type="InterPro" id="IPR017892">
    <property type="entry name" value="Pkinase_C"/>
</dbReference>
<dbReference type="AlphaFoldDB" id="A0A7S0HWD8"/>
<evidence type="ECO:0000313" key="11">
    <source>
        <dbReference type="EMBL" id="CAD8503980.1"/>
    </source>
</evidence>
<dbReference type="Pfam" id="PF00069">
    <property type="entry name" value="Pkinase"/>
    <property type="match status" value="1"/>
</dbReference>
<dbReference type="InterPro" id="IPR008271">
    <property type="entry name" value="Ser/Thr_kinase_AS"/>
</dbReference>
<dbReference type="FunFam" id="1.10.510.10:FF:000008">
    <property type="entry name" value="Non-specific serine/threonine protein kinase"/>
    <property type="match status" value="1"/>
</dbReference>
<dbReference type="InterPro" id="IPR000719">
    <property type="entry name" value="Prot_kinase_dom"/>
</dbReference>
<dbReference type="PROSITE" id="PS00107">
    <property type="entry name" value="PROTEIN_KINASE_ATP"/>
    <property type="match status" value="1"/>
</dbReference>
<keyword evidence="2" id="KW-0597">Phosphoprotein</keyword>
<dbReference type="Pfam" id="PF00433">
    <property type="entry name" value="Pkinase_C"/>
    <property type="match status" value="1"/>
</dbReference>
<name>A0A7S0HWD8_9CRYP</name>
<keyword evidence="3" id="KW-0808">Transferase</keyword>
<dbReference type="PANTHER" id="PTHR24351">
    <property type="entry name" value="RIBOSOMAL PROTEIN S6 KINASE"/>
    <property type="match status" value="1"/>
</dbReference>
<feature type="compositionally biased region" description="Acidic residues" evidence="8">
    <location>
        <begin position="520"/>
        <end position="531"/>
    </location>
</feature>
<feature type="compositionally biased region" description="Acidic residues" evidence="8">
    <location>
        <begin position="569"/>
        <end position="584"/>
    </location>
</feature>
<accession>A0A7S0HWD8</accession>
<dbReference type="GO" id="GO:0005524">
    <property type="term" value="F:ATP binding"/>
    <property type="evidence" value="ECO:0007669"/>
    <property type="project" value="UniProtKB-UniRule"/>
</dbReference>
<feature type="region of interest" description="Disordered" evidence="8">
    <location>
        <begin position="1"/>
        <end position="58"/>
    </location>
</feature>
<feature type="binding site" evidence="7">
    <location>
        <position position="128"/>
    </location>
    <ligand>
        <name>ATP</name>
        <dbReference type="ChEBI" id="CHEBI:30616"/>
    </ligand>
</feature>
<evidence type="ECO:0000256" key="2">
    <source>
        <dbReference type="ARBA" id="ARBA00022553"/>
    </source>
</evidence>
<dbReference type="Gene3D" id="1.10.510.10">
    <property type="entry name" value="Transferase(Phosphotransferase) domain 1"/>
    <property type="match status" value="1"/>
</dbReference>
<evidence type="ECO:0000256" key="7">
    <source>
        <dbReference type="PROSITE-ProRule" id="PRU10141"/>
    </source>
</evidence>
<keyword evidence="4 7" id="KW-0547">Nucleotide-binding</keyword>
<dbReference type="PROSITE" id="PS00108">
    <property type="entry name" value="PROTEIN_KINASE_ST"/>
    <property type="match status" value="1"/>
</dbReference>
<evidence type="ECO:0000259" key="9">
    <source>
        <dbReference type="PROSITE" id="PS50011"/>
    </source>
</evidence>
<feature type="compositionally biased region" description="Polar residues" evidence="8">
    <location>
        <begin position="13"/>
        <end position="43"/>
    </location>
</feature>
<gene>
    <name evidence="11" type="ORF">HPHI1048_LOCUS21273</name>
</gene>
<protein>
    <recommendedName>
        <fullName evidence="12">Non-specific serine/threonine protein kinase</fullName>
    </recommendedName>
</protein>
<dbReference type="InterPro" id="IPR045270">
    <property type="entry name" value="STKc_AGC"/>
</dbReference>
<feature type="domain" description="Protein kinase" evidence="9">
    <location>
        <begin position="95"/>
        <end position="352"/>
    </location>
</feature>
<keyword evidence="5" id="KW-0418">Kinase</keyword>
<evidence type="ECO:0008006" key="12">
    <source>
        <dbReference type="Google" id="ProtNLM"/>
    </source>
</evidence>